<dbReference type="EMBL" id="BK014958">
    <property type="protein sequence ID" value="DAD84338.1"/>
    <property type="molecule type" value="Genomic_DNA"/>
</dbReference>
<sequence length="51" mass="6003">MQKRGLTTQKEIVTRCLNEQTLKPEIQNNSIGENAKERLDKPLFFFYTKDS</sequence>
<evidence type="ECO:0000313" key="1">
    <source>
        <dbReference type="EMBL" id="DAD84338.1"/>
    </source>
</evidence>
<protein>
    <submittedName>
        <fullName evidence="1">Uncharacterized protein</fullName>
    </submittedName>
</protein>
<reference evidence="1" key="1">
    <citation type="journal article" date="2021" name="Proc. Natl. Acad. Sci. U.S.A.">
        <title>A Catalog of Tens of Thousands of Viruses from Human Metagenomes Reveals Hidden Associations with Chronic Diseases.</title>
        <authorList>
            <person name="Tisza M.J."/>
            <person name="Buck C.B."/>
        </authorList>
    </citation>
    <scope>NUCLEOTIDE SEQUENCE</scope>
    <source>
        <strain evidence="1">Ctjwa4</strain>
    </source>
</reference>
<accession>A0A8S5MQC5</accession>
<organism evidence="1">
    <name type="scientific">Microviridae sp. ctjwa4</name>
    <dbReference type="NCBI Taxonomy" id="2826743"/>
    <lineage>
        <taxon>Viruses</taxon>
        <taxon>Monodnaviria</taxon>
        <taxon>Sangervirae</taxon>
        <taxon>Phixviricota</taxon>
        <taxon>Malgrandaviricetes</taxon>
        <taxon>Petitvirales</taxon>
        <taxon>Microviridae</taxon>
    </lineage>
</organism>
<name>A0A8S5MQC5_9VIRU</name>
<proteinExistence type="predicted"/>